<protein>
    <recommendedName>
        <fullName evidence="1">DUF3887 domain-containing protein</fullName>
    </recommendedName>
</protein>
<proteinExistence type="predicted"/>
<accession>A0A2D2PZQ4</accession>
<dbReference type="Proteomes" id="UP000231057">
    <property type="component" value="Chromosome"/>
</dbReference>
<gene>
    <name evidence="2" type="ORF">BRW62_02085</name>
</gene>
<dbReference type="KEGG" id="slw:BRW62_02085"/>
<dbReference type="EMBL" id="CP018092">
    <property type="protein sequence ID" value="ATS17735.1"/>
    <property type="molecule type" value="Genomic_DNA"/>
</dbReference>
<reference evidence="3" key="2">
    <citation type="journal article" date="2022" name="Front. Microbiol.">
        <title>Comparative Genomic Analysis Revealed Distinct Molecular Components and Organization of CO2-Concentrating Mechanism in Thermophilic Cyanobacteria.</title>
        <authorList>
            <person name="Tang J."/>
            <person name="Zhou H."/>
            <person name="Yao D."/>
            <person name="Riaz S."/>
            <person name="You D."/>
            <person name="Klepacz-Smolka A."/>
            <person name="Daroch M."/>
        </authorList>
    </citation>
    <scope>NUCLEOTIDE SEQUENCE [LARGE SCALE GENOMIC DNA]</scope>
    <source>
        <strain evidence="3">PCC 6715</strain>
    </source>
</reference>
<dbReference type="Gene3D" id="3.10.450.590">
    <property type="match status" value="1"/>
</dbReference>
<evidence type="ECO:0000259" key="1">
    <source>
        <dbReference type="Pfam" id="PF13026"/>
    </source>
</evidence>
<organism evidence="2 3">
    <name type="scientific">Parathermosynechococcus lividus PCC 6715</name>
    <dbReference type="NCBI Taxonomy" id="1917166"/>
    <lineage>
        <taxon>Bacteria</taxon>
        <taxon>Bacillati</taxon>
        <taxon>Cyanobacteriota</taxon>
        <taxon>Cyanophyceae</taxon>
        <taxon>Acaryochloridales</taxon>
        <taxon>Thermosynechococcaceae</taxon>
        <taxon>Parathermosynechococcus</taxon>
    </lineage>
</organism>
<sequence length="151" mass="16841">MGQSTHRLWLVRCLLTLLWSVPLPFLGAIAQTMPPATPQMSLGSLSTLQTAEQFIDALFGNDFQRAWIYLNPILQEEITPQGLQQRQQVFLKRVGAYQNRVDAELDGNIVSIKVAFSNITDTLILIFDENGKITGVDFPANPNSLSIQSPR</sequence>
<dbReference type="OrthoDB" id="555018at2"/>
<name>A0A2D2PZQ4_PARLV</name>
<dbReference type="AlphaFoldDB" id="A0A2D2PZQ4"/>
<evidence type="ECO:0000313" key="2">
    <source>
        <dbReference type="EMBL" id="ATS17735.1"/>
    </source>
</evidence>
<dbReference type="InterPro" id="IPR024981">
    <property type="entry name" value="DUF3887"/>
</dbReference>
<evidence type="ECO:0000313" key="3">
    <source>
        <dbReference type="Proteomes" id="UP000231057"/>
    </source>
</evidence>
<keyword evidence="3" id="KW-1185">Reference proteome</keyword>
<reference evidence="2 3" key="1">
    <citation type="submission" date="2016-11" db="EMBL/GenBank/DDBJ databases">
        <title>Complete genome sequence of thermophilic cyanobacteria strain Synechococcus sp. PCC6715.</title>
        <authorList>
            <person name="Tang J."/>
            <person name="Daroch M."/>
            <person name="Liang Y."/>
            <person name="Jiang D."/>
            <person name="Shah M."/>
        </authorList>
    </citation>
    <scope>NUCLEOTIDE SEQUENCE [LARGE SCALE GENOMIC DNA]</scope>
    <source>
        <strain evidence="2 3">PCC 6715</strain>
    </source>
</reference>
<feature type="domain" description="DUF3887" evidence="1">
    <location>
        <begin position="51"/>
        <end position="135"/>
    </location>
</feature>
<dbReference type="Pfam" id="PF13026">
    <property type="entry name" value="DUF3887"/>
    <property type="match status" value="1"/>
</dbReference>
<dbReference type="RefSeq" id="WP_099798064.1">
    <property type="nucleotide sequence ID" value="NZ_CP018092.1"/>
</dbReference>